<dbReference type="PANTHER" id="PTHR38479">
    <property type="entry name" value="LMO0824 PROTEIN"/>
    <property type="match status" value="1"/>
</dbReference>
<keyword evidence="1" id="KW-0238">DNA-binding</keyword>
<dbReference type="PANTHER" id="PTHR38479:SF2">
    <property type="entry name" value="WINGED HELIX DNA-BINDING DOMAIN-CONTAINING PROTEIN"/>
    <property type="match status" value="1"/>
</dbReference>
<protein>
    <submittedName>
        <fullName evidence="1">Winged helix DNA-binding domain-containing protein</fullName>
    </submittedName>
</protein>
<dbReference type="Pfam" id="PF06224">
    <property type="entry name" value="AlkZ-like"/>
    <property type="match status" value="1"/>
</dbReference>
<name>A0ABY5SPI5_9MICO</name>
<reference evidence="1" key="1">
    <citation type="submission" date="2022-03" db="EMBL/GenBank/DDBJ databases">
        <title>Brevibacterium spongiae sp. nov., isolated from marine sponge.</title>
        <authorList>
            <person name="Li Z."/>
            <person name="Zhang M."/>
        </authorList>
    </citation>
    <scope>NUCLEOTIDE SEQUENCE</scope>
    <source>
        <strain evidence="1">WHS-Z9</strain>
    </source>
</reference>
<accession>A0ABY5SPI5</accession>
<sequence length="403" mass="44779">MADSATNDEIIAFRLSAHHLDERLDHNRLGEAAGACGIQNSPPGSALTALHARVENMSEAGFASAIAEDKSLVQTWCMRGAPFVVPTSDLAVFTTGVLPQTERALRHFVLGVEKSVDDLGLELSDLVDRSESEVREVLPGRRLTITELGAEVADRLGPSLTTPQRKVWESDGPYAKGQSLGAGVVHFCIRLLTLRQVLCFAPREGNTAPFVLLDEWIDEPSITSSQAPDGNERDRARAELLRRYLHCYGPSTRADFAAWLGIRSTEAQPWWDLLDGQITEIDCGRRAWMLAEDVDRLHRAELPRGVRLLPPHDPYTQMRDRETIVPKEHHREVWKTVGDPGTLLVDGRIVGTWRVRKQNRRLNIRFAPFGTVSTTLKRALRSEAEAIAALREASGAEIEFCSD</sequence>
<proteinExistence type="predicted"/>
<dbReference type="Proteomes" id="UP001064879">
    <property type="component" value="Chromosome"/>
</dbReference>
<keyword evidence="2" id="KW-1185">Reference proteome</keyword>
<dbReference type="RefSeq" id="WP_265418661.1">
    <property type="nucleotide sequence ID" value="NZ_CP093443.1"/>
</dbReference>
<organism evidence="1 2">
    <name type="scientific">Brevibacterium spongiae</name>
    <dbReference type="NCBI Taxonomy" id="2909672"/>
    <lineage>
        <taxon>Bacteria</taxon>
        <taxon>Bacillati</taxon>
        <taxon>Actinomycetota</taxon>
        <taxon>Actinomycetes</taxon>
        <taxon>Micrococcales</taxon>
        <taxon>Brevibacteriaceae</taxon>
        <taxon>Brevibacterium</taxon>
    </lineage>
</organism>
<dbReference type="GO" id="GO:0003677">
    <property type="term" value="F:DNA binding"/>
    <property type="evidence" value="ECO:0007669"/>
    <property type="project" value="UniProtKB-KW"/>
</dbReference>
<evidence type="ECO:0000313" key="1">
    <source>
        <dbReference type="EMBL" id="UVI36050.1"/>
    </source>
</evidence>
<dbReference type="EMBL" id="CP093443">
    <property type="protein sequence ID" value="UVI36050.1"/>
    <property type="molecule type" value="Genomic_DNA"/>
</dbReference>
<evidence type="ECO:0000313" key="2">
    <source>
        <dbReference type="Proteomes" id="UP001064879"/>
    </source>
</evidence>
<gene>
    <name evidence="1" type="ORF">L1F31_18370</name>
</gene>
<dbReference type="InterPro" id="IPR009351">
    <property type="entry name" value="AlkZ-like"/>
</dbReference>